<evidence type="ECO:0000256" key="5">
    <source>
        <dbReference type="ARBA" id="ARBA00022741"/>
    </source>
</evidence>
<evidence type="ECO:0000259" key="10">
    <source>
        <dbReference type="PROSITE" id="PS50885"/>
    </source>
</evidence>
<dbReference type="AlphaFoldDB" id="A7I6U2"/>
<accession>A7I6U2</accession>
<feature type="domain" description="Histidine kinase" evidence="9">
    <location>
        <begin position="276"/>
        <end position="375"/>
    </location>
</feature>
<keyword evidence="6 11" id="KW-0418">Kinase</keyword>
<dbReference type="eggNOG" id="arCOG06193">
    <property type="taxonomic scope" value="Archaea"/>
</dbReference>
<dbReference type="GO" id="GO:0007165">
    <property type="term" value="P:signal transduction"/>
    <property type="evidence" value="ECO:0007669"/>
    <property type="project" value="InterPro"/>
</dbReference>
<dbReference type="GO" id="GO:0016020">
    <property type="term" value="C:membrane"/>
    <property type="evidence" value="ECO:0007669"/>
    <property type="project" value="InterPro"/>
</dbReference>
<feature type="domain" description="HAMP" evidence="10">
    <location>
        <begin position="87"/>
        <end position="134"/>
    </location>
</feature>
<dbReference type="EC" id="2.7.13.3" evidence="2"/>
<evidence type="ECO:0000256" key="4">
    <source>
        <dbReference type="ARBA" id="ARBA00022679"/>
    </source>
</evidence>
<dbReference type="InterPro" id="IPR050980">
    <property type="entry name" value="2C_sensor_his_kinase"/>
</dbReference>
<dbReference type="Proteomes" id="UP000002408">
    <property type="component" value="Chromosome"/>
</dbReference>
<dbReference type="CDD" id="cd06225">
    <property type="entry name" value="HAMP"/>
    <property type="match status" value="1"/>
</dbReference>
<comment type="catalytic activity">
    <reaction evidence="1">
        <text>ATP + protein L-histidine = ADP + protein N-phospho-L-histidine.</text>
        <dbReference type="EC" id="2.7.13.3"/>
    </reaction>
</comment>
<dbReference type="KEGG" id="mbn:Mboo_0935"/>
<dbReference type="EMBL" id="CP000780">
    <property type="protein sequence ID" value="ABS55453.1"/>
    <property type="molecule type" value="Genomic_DNA"/>
</dbReference>
<dbReference type="InterPro" id="IPR005467">
    <property type="entry name" value="His_kinase_dom"/>
</dbReference>
<keyword evidence="4" id="KW-0808">Transferase</keyword>
<keyword evidence="5" id="KW-0547">Nucleotide-binding</keyword>
<dbReference type="GO" id="GO:0004673">
    <property type="term" value="F:protein histidine kinase activity"/>
    <property type="evidence" value="ECO:0007669"/>
    <property type="project" value="UniProtKB-EC"/>
</dbReference>
<reference evidence="12" key="1">
    <citation type="journal article" date="2015" name="Microbiology">
        <title>Genome of Methanoregula boonei 6A8 reveals adaptations to oligotrophic peatland environments.</title>
        <authorList>
            <person name="Braeuer S."/>
            <person name="Cadillo-Quiroz H."/>
            <person name="Kyrpides N."/>
            <person name="Woyke T."/>
            <person name="Goodwin L."/>
            <person name="Detter C."/>
            <person name="Podell S."/>
            <person name="Yavitt J.B."/>
            <person name="Zinder S.H."/>
        </authorList>
    </citation>
    <scope>NUCLEOTIDE SEQUENCE [LARGE SCALE GENOMIC DNA]</scope>
    <source>
        <strain evidence="12">DSM 21154 / JCM 14090 / 6A8</strain>
    </source>
</reference>
<organism evidence="11 12">
    <name type="scientific">Methanoregula boonei (strain DSM 21154 / JCM 14090 / 6A8)</name>
    <dbReference type="NCBI Taxonomy" id="456442"/>
    <lineage>
        <taxon>Archaea</taxon>
        <taxon>Methanobacteriati</taxon>
        <taxon>Methanobacteriota</taxon>
        <taxon>Stenosarchaea group</taxon>
        <taxon>Methanomicrobia</taxon>
        <taxon>Methanomicrobiales</taxon>
        <taxon>Methanoregulaceae</taxon>
        <taxon>Methanoregula</taxon>
    </lineage>
</organism>
<evidence type="ECO:0000259" key="9">
    <source>
        <dbReference type="PROSITE" id="PS50109"/>
    </source>
</evidence>
<dbReference type="STRING" id="456442.Mboo_0935"/>
<dbReference type="GeneID" id="25393906"/>
<dbReference type="Gene3D" id="3.30.565.10">
    <property type="entry name" value="Histidine kinase-like ATPase, C-terminal domain"/>
    <property type="match status" value="1"/>
</dbReference>
<evidence type="ECO:0000313" key="11">
    <source>
        <dbReference type="EMBL" id="ABS55453.1"/>
    </source>
</evidence>
<evidence type="ECO:0000313" key="12">
    <source>
        <dbReference type="Proteomes" id="UP000002408"/>
    </source>
</evidence>
<dbReference type="PROSITE" id="PS50885">
    <property type="entry name" value="HAMP"/>
    <property type="match status" value="1"/>
</dbReference>
<dbReference type="SMART" id="SM00387">
    <property type="entry name" value="HATPase_c"/>
    <property type="match status" value="1"/>
</dbReference>
<dbReference type="InterPro" id="IPR036890">
    <property type="entry name" value="HATPase_C_sf"/>
</dbReference>
<protein>
    <recommendedName>
        <fullName evidence="2">histidine kinase</fullName>
        <ecNumber evidence="2">2.7.13.3</ecNumber>
    </recommendedName>
</protein>
<evidence type="ECO:0000256" key="6">
    <source>
        <dbReference type="ARBA" id="ARBA00022777"/>
    </source>
</evidence>
<dbReference type="RefSeq" id="WP_012106478.1">
    <property type="nucleotide sequence ID" value="NC_009712.1"/>
</dbReference>
<dbReference type="InterPro" id="IPR003594">
    <property type="entry name" value="HATPase_dom"/>
</dbReference>
<dbReference type="OrthoDB" id="8127at2157"/>
<dbReference type="CDD" id="cd14686">
    <property type="entry name" value="bZIP"/>
    <property type="match status" value="1"/>
</dbReference>
<evidence type="ECO:0000256" key="8">
    <source>
        <dbReference type="SAM" id="Coils"/>
    </source>
</evidence>
<feature type="coiled-coil region" evidence="8">
    <location>
        <begin position="140"/>
        <end position="170"/>
    </location>
</feature>
<gene>
    <name evidence="11" type="ordered locus">Mboo_0935</name>
</gene>
<dbReference type="HOGENOM" id="CLU_791342_0_0_2"/>
<keyword evidence="8" id="KW-0175">Coiled coil</keyword>
<sequence length="379" mass="41078">MGPNKARMPEKGSAADPGAAVLAAIEQALHEGTAPEDYTGIADAATRQRLETVVSGILSSEQFALSMAEGNLSPDLAATGYLAGSLKALQSSLRHLTWQAGQIAGGDYSQRVRFMGEFSASFNSMTAQLAREAAERSRREQELRDTNEALSREIAEYQQLQRMLALTNRKLGLLSSVTRHDISNKLLALGAYIDLMHENVHQPEVLEGYLNSEAEILKIINGQIQFARDYEDIGIKEPVWNDLAAILAEAYTGLAFGNVRFDAAPGGAEIFADLLIAKVFYNLLDNALRYGGPAMTEIRITAEEGPDGLCVIVQDNGAGVAEEDKEQLFTRGFGKNTGFGLFLSREVLSLTGITIAEEGSPGSGARFRVTVPKGQYRFR</sequence>
<dbReference type="PRINTS" id="PR00344">
    <property type="entry name" value="BCTRLSENSOR"/>
</dbReference>
<dbReference type="PANTHER" id="PTHR44936:SF10">
    <property type="entry name" value="SENSOR PROTEIN RSTB"/>
    <property type="match status" value="1"/>
</dbReference>
<evidence type="ECO:0000256" key="7">
    <source>
        <dbReference type="ARBA" id="ARBA00022840"/>
    </source>
</evidence>
<dbReference type="PANTHER" id="PTHR44936">
    <property type="entry name" value="SENSOR PROTEIN CREC"/>
    <property type="match status" value="1"/>
</dbReference>
<proteinExistence type="predicted"/>
<dbReference type="SUPFAM" id="SSF55874">
    <property type="entry name" value="ATPase domain of HSP90 chaperone/DNA topoisomerase II/histidine kinase"/>
    <property type="match status" value="1"/>
</dbReference>
<dbReference type="Pfam" id="PF02518">
    <property type="entry name" value="HATPase_c"/>
    <property type="match status" value="1"/>
</dbReference>
<dbReference type="InterPro" id="IPR003660">
    <property type="entry name" value="HAMP_dom"/>
</dbReference>
<dbReference type="InterPro" id="IPR004358">
    <property type="entry name" value="Sig_transdc_His_kin-like_C"/>
</dbReference>
<name>A7I6U2_METB6</name>
<evidence type="ECO:0000256" key="3">
    <source>
        <dbReference type="ARBA" id="ARBA00022553"/>
    </source>
</evidence>
<dbReference type="PROSITE" id="PS50109">
    <property type="entry name" value="HIS_KIN"/>
    <property type="match status" value="1"/>
</dbReference>
<evidence type="ECO:0000256" key="2">
    <source>
        <dbReference type="ARBA" id="ARBA00012438"/>
    </source>
</evidence>
<keyword evidence="7" id="KW-0067">ATP-binding</keyword>
<keyword evidence="12" id="KW-1185">Reference proteome</keyword>
<evidence type="ECO:0000256" key="1">
    <source>
        <dbReference type="ARBA" id="ARBA00000085"/>
    </source>
</evidence>
<dbReference type="Gene3D" id="1.10.287.130">
    <property type="match status" value="1"/>
</dbReference>
<dbReference type="GO" id="GO:0005524">
    <property type="term" value="F:ATP binding"/>
    <property type="evidence" value="ECO:0007669"/>
    <property type="project" value="UniProtKB-KW"/>
</dbReference>
<keyword evidence="3" id="KW-0597">Phosphoprotein</keyword>